<keyword evidence="3" id="KW-1185">Reference proteome</keyword>
<feature type="transmembrane region" description="Helical" evidence="1">
    <location>
        <begin position="64"/>
        <end position="87"/>
    </location>
</feature>
<dbReference type="AlphaFoldDB" id="A0A7W9AQ20"/>
<proteinExistence type="predicted"/>
<keyword evidence="1" id="KW-1133">Transmembrane helix</keyword>
<name>A0A7W9AQ20_9SPHN</name>
<feature type="transmembrane region" description="Helical" evidence="1">
    <location>
        <begin position="187"/>
        <end position="207"/>
    </location>
</feature>
<protein>
    <recommendedName>
        <fullName evidence="4">DUF2306 domain-containing protein</fullName>
    </recommendedName>
</protein>
<evidence type="ECO:0000313" key="2">
    <source>
        <dbReference type="EMBL" id="MBB5698525.1"/>
    </source>
</evidence>
<dbReference type="EMBL" id="JACIJJ010000002">
    <property type="protein sequence ID" value="MBB5698525.1"/>
    <property type="molecule type" value="Genomic_DNA"/>
</dbReference>
<dbReference type="RefSeq" id="WP_343053219.1">
    <property type="nucleotide sequence ID" value="NZ_JACIJJ010000002.1"/>
</dbReference>
<keyword evidence="1" id="KW-0812">Transmembrane</keyword>
<feature type="transmembrane region" description="Helical" evidence="1">
    <location>
        <begin position="155"/>
        <end position="175"/>
    </location>
</feature>
<gene>
    <name evidence="2" type="ORF">FHR19_001870</name>
</gene>
<feature type="transmembrane region" description="Helical" evidence="1">
    <location>
        <begin position="132"/>
        <end position="149"/>
    </location>
</feature>
<evidence type="ECO:0000256" key="1">
    <source>
        <dbReference type="SAM" id="Phobius"/>
    </source>
</evidence>
<dbReference type="Proteomes" id="UP000557739">
    <property type="component" value="Unassembled WGS sequence"/>
</dbReference>
<evidence type="ECO:0008006" key="4">
    <source>
        <dbReference type="Google" id="ProtNLM"/>
    </source>
</evidence>
<accession>A0A7W9AQ20</accession>
<organism evidence="2 3">
    <name type="scientific">Sphingomonas yantingensis</name>
    <dbReference type="NCBI Taxonomy" id="1241761"/>
    <lineage>
        <taxon>Bacteria</taxon>
        <taxon>Pseudomonadati</taxon>
        <taxon>Pseudomonadota</taxon>
        <taxon>Alphaproteobacteria</taxon>
        <taxon>Sphingomonadales</taxon>
        <taxon>Sphingomonadaceae</taxon>
        <taxon>Sphingomonas</taxon>
    </lineage>
</organism>
<keyword evidence="1" id="KW-0472">Membrane</keyword>
<reference evidence="2 3" key="1">
    <citation type="submission" date="2020-08" db="EMBL/GenBank/DDBJ databases">
        <title>Genomic Encyclopedia of Type Strains, Phase IV (KMG-IV): sequencing the most valuable type-strain genomes for metagenomic binning, comparative biology and taxonomic classification.</title>
        <authorList>
            <person name="Goeker M."/>
        </authorList>
    </citation>
    <scope>NUCLEOTIDE SEQUENCE [LARGE SCALE GENOMIC DNA]</scope>
    <source>
        <strain evidence="2 3">DSM 27244</strain>
    </source>
</reference>
<feature type="transmembrane region" description="Helical" evidence="1">
    <location>
        <begin position="32"/>
        <end position="52"/>
    </location>
</feature>
<comment type="caution">
    <text evidence="2">The sequence shown here is derived from an EMBL/GenBank/DDBJ whole genome shotgun (WGS) entry which is preliminary data.</text>
</comment>
<feature type="transmembrane region" description="Helical" evidence="1">
    <location>
        <begin position="99"/>
        <end position="120"/>
    </location>
</feature>
<sequence length="239" mass="25602">MTSAFVMAAVVVAGFGLQFAMGRSTLAAPPLVHLHAIVFMGWVAIYVAQNWLAATGHLEGHKTLGWVASVWAIAMVVLGILVTVLMVRRGGAPFFFQPAYFLVMNPASILTFAALTGAAIVNRRRTAWHKRLHFCGMAVLLGPAIGRLLPMPLLIPHAGEWVFAVLILFPFAGMLADRRRQGRVHRAWFYGLGAITAMMVAINLVTFSPVGAALYEVVTAGAPGAAVDPYAFPLPPPMG</sequence>
<evidence type="ECO:0000313" key="3">
    <source>
        <dbReference type="Proteomes" id="UP000557739"/>
    </source>
</evidence>